<comment type="caution">
    <text evidence="1">The sequence shown here is derived from an EMBL/GenBank/DDBJ whole genome shotgun (WGS) entry which is preliminary data.</text>
</comment>
<organism evidence="1 2">
    <name type="scientific">Candidatus Chryseobacterium massiliense</name>
    <dbReference type="NCBI Taxonomy" id="204089"/>
    <lineage>
        <taxon>Bacteria</taxon>
        <taxon>Pseudomonadati</taxon>
        <taxon>Bacteroidota</taxon>
        <taxon>Flavobacteriia</taxon>
        <taxon>Flavobacteriales</taxon>
        <taxon>Weeksellaceae</taxon>
        <taxon>Chryseobacterium group</taxon>
        <taxon>Chryseobacterium</taxon>
    </lineage>
</organism>
<name>A0A3D9AWL3_9FLAO</name>
<proteinExistence type="predicted"/>
<protein>
    <submittedName>
        <fullName evidence="1">Uncharacterized protein</fullName>
    </submittedName>
</protein>
<evidence type="ECO:0000313" key="2">
    <source>
        <dbReference type="Proteomes" id="UP000256924"/>
    </source>
</evidence>
<accession>A0A3D9AWL3</accession>
<reference evidence="1 2" key="1">
    <citation type="journal article" date="2004" name="Emerg. Infect. Dis.">
        <title>Amoebae-resisting bacteria isolated from human nasal swabs by amoebal coculture.</title>
        <authorList>
            <person name="Greub G."/>
            <person name="La Scola B."/>
            <person name="Raoult D."/>
        </authorList>
    </citation>
    <scope>NUCLEOTIDE SEQUENCE [LARGE SCALE GENOMIC DNA]</scope>
    <source>
        <strain evidence="1 2">CCUG 51329</strain>
    </source>
</reference>
<gene>
    <name evidence="1" type="ORF">DRF68_15735</name>
</gene>
<dbReference type="Proteomes" id="UP000256924">
    <property type="component" value="Unassembled WGS sequence"/>
</dbReference>
<keyword evidence="2" id="KW-1185">Reference proteome</keyword>
<dbReference type="AlphaFoldDB" id="A0A3D9AWL3"/>
<evidence type="ECO:0000313" key="1">
    <source>
        <dbReference type="EMBL" id="REC45377.1"/>
    </source>
</evidence>
<sequence length="296" mass="33975">MRPYLKIEKSCEESLKNMHTIPEGKFCDLCSKKVYDLTKLTHSEISDIAEQNHGKKFCGILINKEPEQKREETFSIREDISHRKNTFTKVAAGIALSASLVNTLPAQTKDISKTQVILTGKNLSTEKNKNTEGGEKLTASGRIVTSEEGKPVKAYVNLITINKVYSTETNEDGFYSLEIPQELAQEENYLLEFSPFSYNFDQKLKVFSRNELRQNTVIKLPYNGTYKELGEVSFGPPYAEENSIVFLHGKRLDYKLYNKSYSLYSSKYDIHYIPKPYTKFFTESDLVKDIFIVFVK</sequence>
<dbReference type="InterPro" id="IPR008969">
    <property type="entry name" value="CarboxyPept-like_regulatory"/>
</dbReference>
<dbReference type="RefSeq" id="WP_116099408.1">
    <property type="nucleotide sequence ID" value="NZ_QNVU01000036.1"/>
</dbReference>
<dbReference type="SUPFAM" id="SSF49464">
    <property type="entry name" value="Carboxypeptidase regulatory domain-like"/>
    <property type="match status" value="1"/>
</dbReference>
<dbReference type="EMBL" id="QNVU01000036">
    <property type="protein sequence ID" value="REC45377.1"/>
    <property type="molecule type" value="Genomic_DNA"/>
</dbReference>